<organism evidence="1 2">
    <name type="scientific">Paenibacillus aquistagni</name>
    <dbReference type="NCBI Taxonomy" id="1852522"/>
    <lineage>
        <taxon>Bacteria</taxon>
        <taxon>Bacillati</taxon>
        <taxon>Bacillota</taxon>
        <taxon>Bacilli</taxon>
        <taxon>Bacillales</taxon>
        <taxon>Paenibacillaceae</taxon>
        <taxon>Paenibacillus</taxon>
    </lineage>
</organism>
<evidence type="ECO:0008006" key="3">
    <source>
        <dbReference type="Google" id="ProtNLM"/>
    </source>
</evidence>
<evidence type="ECO:0000313" key="1">
    <source>
        <dbReference type="EMBL" id="SMG12878.1"/>
    </source>
</evidence>
<keyword evidence="2" id="KW-1185">Reference proteome</keyword>
<accession>A0A1X7IDT5</accession>
<protein>
    <recommendedName>
        <fullName evidence="3">DUF2157 domain-containing protein</fullName>
    </recommendedName>
</protein>
<proteinExistence type="predicted"/>
<reference evidence="1 2" key="1">
    <citation type="submission" date="2017-04" db="EMBL/GenBank/DDBJ databases">
        <authorList>
            <person name="Afonso C.L."/>
            <person name="Miller P.J."/>
            <person name="Scott M.A."/>
            <person name="Spackman E."/>
            <person name="Goraichik I."/>
            <person name="Dimitrov K.M."/>
            <person name="Suarez D.L."/>
            <person name="Swayne D.E."/>
        </authorList>
    </citation>
    <scope>NUCLEOTIDE SEQUENCE [LARGE SCALE GENOMIC DNA]</scope>
    <source>
        <strain evidence="1 2">11</strain>
    </source>
</reference>
<dbReference type="RefSeq" id="WP_139829126.1">
    <property type="nucleotide sequence ID" value="NZ_FXAZ01000001.1"/>
</dbReference>
<dbReference type="Proteomes" id="UP000193834">
    <property type="component" value="Unassembled WGS sequence"/>
</dbReference>
<dbReference type="OrthoDB" id="2380880at2"/>
<evidence type="ECO:0000313" key="2">
    <source>
        <dbReference type="Proteomes" id="UP000193834"/>
    </source>
</evidence>
<dbReference type="STRING" id="1852522.SAMN06295960_0355"/>
<sequence>MTVFISIAFICIVGIYFTVFPLPLQILTVGSLFFLLGIRAVKVKEGHAAARSFLMGAGLTVLSIGGYWILTQLEGITAEEWHYYRIGFLLLAAALWCLCGNMIRSAWIQWIGVMHGAVVYALMIMKTLPEMNSLLLQWLWIPESFLLVWLAWMVHKQKRGLSGALLLSALSCIIAPELMQFFRSDIDSSWLVQVESILLAKLLTLFLIAFYFRKQWVKWIRDNETV</sequence>
<dbReference type="EMBL" id="FXAZ01000001">
    <property type="protein sequence ID" value="SMG12878.1"/>
    <property type="molecule type" value="Genomic_DNA"/>
</dbReference>
<name>A0A1X7IDT5_9BACL</name>
<gene>
    <name evidence="1" type="ORF">SAMN06295960_0355</name>
</gene>
<dbReference type="AlphaFoldDB" id="A0A1X7IDT5"/>